<dbReference type="InterPro" id="IPR036097">
    <property type="entry name" value="HisK_dim/P_sf"/>
</dbReference>
<protein>
    <recommendedName>
        <fullName evidence="3">histidine kinase</fullName>
        <ecNumber evidence="3">2.7.13.3</ecNumber>
    </recommendedName>
</protein>
<dbReference type="Pfam" id="PF13493">
    <property type="entry name" value="DUF4118"/>
    <property type="match status" value="1"/>
</dbReference>
<dbReference type="Pfam" id="PF02518">
    <property type="entry name" value="HATPase_c"/>
    <property type="match status" value="1"/>
</dbReference>
<comment type="subcellular location">
    <subcellularLocation>
        <location evidence="2">Membrane</location>
        <topology evidence="2">Multi-pass membrane protein</topology>
    </subcellularLocation>
</comment>
<evidence type="ECO:0000256" key="12">
    <source>
        <dbReference type="ARBA" id="ARBA00023136"/>
    </source>
</evidence>
<keyword evidence="5" id="KW-0808">Transferase</keyword>
<dbReference type="Proteomes" id="UP000190675">
    <property type="component" value="Chromosome I"/>
</dbReference>
<keyword evidence="6 13" id="KW-0812">Transmembrane</keyword>
<proteinExistence type="predicted"/>
<dbReference type="InterPro" id="IPR003594">
    <property type="entry name" value="HATPase_dom"/>
</dbReference>
<dbReference type="RefSeq" id="WP_079568628.1">
    <property type="nucleotide sequence ID" value="NZ_LT670818.1"/>
</dbReference>
<dbReference type="OrthoDB" id="9760752at2"/>
<comment type="catalytic activity">
    <reaction evidence="1">
        <text>ATP + protein L-histidine = ADP + protein N-phospho-L-histidine.</text>
        <dbReference type="EC" id="2.7.13.3"/>
    </reaction>
</comment>
<dbReference type="AlphaFoldDB" id="A0A1M5PV56"/>
<dbReference type="InterPro" id="IPR004358">
    <property type="entry name" value="Sig_transdc_His_kin-like_C"/>
</dbReference>
<evidence type="ECO:0000256" key="10">
    <source>
        <dbReference type="ARBA" id="ARBA00022989"/>
    </source>
</evidence>
<keyword evidence="11" id="KW-0902">Two-component regulatory system</keyword>
<dbReference type="InterPro" id="IPR025201">
    <property type="entry name" value="KdpD_TM"/>
</dbReference>
<feature type="transmembrane region" description="Helical" evidence="13">
    <location>
        <begin position="31"/>
        <end position="51"/>
    </location>
</feature>
<keyword evidence="4" id="KW-0597">Phosphoprotein</keyword>
<dbReference type="PANTHER" id="PTHR42878:SF15">
    <property type="entry name" value="BACTERIOPHYTOCHROME"/>
    <property type="match status" value="1"/>
</dbReference>
<keyword evidence="12 13" id="KW-0472">Membrane</keyword>
<evidence type="ECO:0000256" key="8">
    <source>
        <dbReference type="ARBA" id="ARBA00022777"/>
    </source>
</evidence>
<dbReference type="InterPro" id="IPR038318">
    <property type="entry name" value="KdpD_sf"/>
</dbReference>
<dbReference type="GO" id="GO:0007234">
    <property type="term" value="P:osmosensory signaling via phosphorelay pathway"/>
    <property type="evidence" value="ECO:0007669"/>
    <property type="project" value="TreeGrafter"/>
</dbReference>
<dbReference type="SUPFAM" id="SSF55874">
    <property type="entry name" value="ATPase domain of HSP90 chaperone/DNA topoisomerase II/histidine kinase"/>
    <property type="match status" value="1"/>
</dbReference>
<evidence type="ECO:0000313" key="16">
    <source>
        <dbReference type="Proteomes" id="UP000190675"/>
    </source>
</evidence>
<dbReference type="SMART" id="SM00387">
    <property type="entry name" value="HATPase_c"/>
    <property type="match status" value="1"/>
</dbReference>
<evidence type="ECO:0000256" key="1">
    <source>
        <dbReference type="ARBA" id="ARBA00000085"/>
    </source>
</evidence>
<reference evidence="15 16" key="1">
    <citation type="submission" date="2016-11" db="EMBL/GenBank/DDBJ databases">
        <authorList>
            <person name="Jaros S."/>
            <person name="Januszkiewicz K."/>
            <person name="Wedrychowicz H."/>
        </authorList>
    </citation>
    <scope>NUCLEOTIDE SEQUENCE [LARGE SCALE GENOMIC DNA]</scope>
    <source>
        <strain evidence="15 16">GAS242</strain>
    </source>
</reference>
<dbReference type="EMBL" id="LT670818">
    <property type="protein sequence ID" value="SHH05562.1"/>
    <property type="molecule type" value="Genomic_DNA"/>
</dbReference>
<keyword evidence="9" id="KW-0067">ATP-binding</keyword>
<dbReference type="GO" id="GO:0000155">
    <property type="term" value="F:phosphorelay sensor kinase activity"/>
    <property type="evidence" value="ECO:0007669"/>
    <property type="project" value="InterPro"/>
</dbReference>
<dbReference type="InterPro" id="IPR036890">
    <property type="entry name" value="HATPase_C_sf"/>
</dbReference>
<dbReference type="InterPro" id="IPR003661">
    <property type="entry name" value="HisK_dim/P_dom"/>
</dbReference>
<sequence>MTELAEGPTHVAVRRSLGYWNQEFQRIHSPILRYGFSVVSVGMALGVGFALQHYQFRDVELPVLTLAIAFTTWYAGAGPSVLAVLLSSAFFDYFFIEPLYSFDISSRDLPYFFIFVAWAVIVASFSAVRRRIEDNLRQARDHLQVEVVQRRQREDEIRKLNLELGKRALELEASNKELESFAYSVSHDLRAPLRHMVGYSELLQRQASSLLDEKSQRFIRTILDSAKRMGNLIDDLLSFSRIGRAETKKTQVDLGQLVQEVVAEIKQDTKGRDIAWKVGALPVCYGDRSMLRLVVVNLVSNAAKFTRLRRPAEIEIGCVDRNKKEVEVFVRDNGAGFDMQYVNKLFGVFQRLHLPEQFEGTGIGLATVQRIIHRHGGEVRGEGAVDQGATFYFSLTKAQDAAERTANAP</sequence>
<evidence type="ECO:0000313" key="15">
    <source>
        <dbReference type="EMBL" id="SHH05562.1"/>
    </source>
</evidence>
<evidence type="ECO:0000256" key="4">
    <source>
        <dbReference type="ARBA" id="ARBA00022553"/>
    </source>
</evidence>
<dbReference type="PROSITE" id="PS50109">
    <property type="entry name" value="HIS_KIN"/>
    <property type="match status" value="1"/>
</dbReference>
<evidence type="ECO:0000256" key="5">
    <source>
        <dbReference type="ARBA" id="ARBA00022679"/>
    </source>
</evidence>
<evidence type="ECO:0000256" key="7">
    <source>
        <dbReference type="ARBA" id="ARBA00022741"/>
    </source>
</evidence>
<dbReference type="GO" id="GO:0005524">
    <property type="term" value="F:ATP binding"/>
    <property type="evidence" value="ECO:0007669"/>
    <property type="project" value="UniProtKB-KW"/>
</dbReference>
<keyword evidence="7" id="KW-0547">Nucleotide-binding</keyword>
<dbReference type="InterPro" id="IPR005467">
    <property type="entry name" value="His_kinase_dom"/>
</dbReference>
<organism evidence="15 16">
    <name type="scientific">Bradyrhizobium erythrophlei</name>
    <dbReference type="NCBI Taxonomy" id="1437360"/>
    <lineage>
        <taxon>Bacteria</taxon>
        <taxon>Pseudomonadati</taxon>
        <taxon>Pseudomonadota</taxon>
        <taxon>Alphaproteobacteria</taxon>
        <taxon>Hyphomicrobiales</taxon>
        <taxon>Nitrobacteraceae</taxon>
        <taxon>Bradyrhizobium</taxon>
    </lineage>
</organism>
<dbReference type="PRINTS" id="PR00344">
    <property type="entry name" value="BCTRLSENSOR"/>
</dbReference>
<evidence type="ECO:0000259" key="14">
    <source>
        <dbReference type="PROSITE" id="PS50109"/>
    </source>
</evidence>
<dbReference type="Pfam" id="PF00512">
    <property type="entry name" value="HisKA"/>
    <property type="match status" value="1"/>
</dbReference>
<feature type="transmembrane region" description="Helical" evidence="13">
    <location>
        <begin position="63"/>
        <end position="91"/>
    </location>
</feature>
<evidence type="ECO:0000256" key="11">
    <source>
        <dbReference type="ARBA" id="ARBA00023012"/>
    </source>
</evidence>
<feature type="transmembrane region" description="Helical" evidence="13">
    <location>
        <begin position="111"/>
        <end position="128"/>
    </location>
</feature>
<evidence type="ECO:0000256" key="2">
    <source>
        <dbReference type="ARBA" id="ARBA00004141"/>
    </source>
</evidence>
<name>A0A1M5PV56_9BRAD</name>
<dbReference type="PANTHER" id="PTHR42878">
    <property type="entry name" value="TWO-COMPONENT HISTIDINE KINASE"/>
    <property type="match status" value="1"/>
</dbReference>
<dbReference type="InterPro" id="IPR050351">
    <property type="entry name" value="BphY/WalK/GraS-like"/>
</dbReference>
<dbReference type="GO" id="GO:0016020">
    <property type="term" value="C:membrane"/>
    <property type="evidence" value="ECO:0007669"/>
    <property type="project" value="UniProtKB-SubCell"/>
</dbReference>
<dbReference type="FunFam" id="3.30.565.10:FF:000006">
    <property type="entry name" value="Sensor histidine kinase WalK"/>
    <property type="match status" value="1"/>
</dbReference>
<keyword evidence="10 13" id="KW-1133">Transmembrane helix</keyword>
<dbReference type="Gene3D" id="1.10.287.130">
    <property type="match status" value="1"/>
</dbReference>
<dbReference type="EC" id="2.7.13.3" evidence="3"/>
<accession>A0A1M5PV56</accession>
<dbReference type="SUPFAM" id="SSF47384">
    <property type="entry name" value="Homodimeric domain of signal transducing histidine kinase"/>
    <property type="match status" value="1"/>
</dbReference>
<dbReference type="SMART" id="SM00388">
    <property type="entry name" value="HisKA"/>
    <property type="match status" value="1"/>
</dbReference>
<dbReference type="Gene3D" id="3.30.565.10">
    <property type="entry name" value="Histidine kinase-like ATPase, C-terminal domain"/>
    <property type="match status" value="1"/>
</dbReference>
<evidence type="ECO:0000256" key="6">
    <source>
        <dbReference type="ARBA" id="ARBA00022692"/>
    </source>
</evidence>
<keyword evidence="8 15" id="KW-0418">Kinase</keyword>
<dbReference type="GO" id="GO:0030295">
    <property type="term" value="F:protein kinase activator activity"/>
    <property type="evidence" value="ECO:0007669"/>
    <property type="project" value="TreeGrafter"/>
</dbReference>
<dbReference type="GO" id="GO:0000156">
    <property type="term" value="F:phosphorelay response regulator activity"/>
    <property type="evidence" value="ECO:0007669"/>
    <property type="project" value="TreeGrafter"/>
</dbReference>
<evidence type="ECO:0000256" key="13">
    <source>
        <dbReference type="SAM" id="Phobius"/>
    </source>
</evidence>
<dbReference type="CDD" id="cd00082">
    <property type="entry name" value="HisKA"/>
    <property type="match status" value="1"/>
</dbReference>
<gene>
    <name evidence="15" type="ORF">SAMN05444169_5489</name>
</gene>
<evidence type="ECO:0000256" key="9">
    <source>
        <dbReference type="ARBA" id="ARBA00022840"/>
    </source>
</evidence>
<evidence type="ECO:0000256" key="3">
    <source>
        <dbReference type="ARBA" id="ARBA00012438"/>
    </source>
</evidence>
<dbReference type="Gene3D" id="1.20.120.620">
    <property type="entry name" value="Backbone structure of the membrane domain of e. Coli histidine kinase receptor kdpd"/>
    <property type="match status" value="1"/>
</dbReference>
<feature type="domain" description="Histidine kinase" evidence="14">
    <location>
        <begin position="184"/>
        <end position="399"/>
    </location>
</feature>